<evidence type="ECO:0000313" key="4">
    <source>
        <dbReference type="Proteomes" id="UP000468650"/>
    </source>
</evidence>
<dbReference type="OrthoDB" id="264813at2"/>
<protein>
    <submittedName>
        <fullName evidence="3">T9SS type A sorting domain-containing protein</fullName>
    </submittedName>
</protein>
<accession>A0A6N6RMU0</accession>
<evidence type="ECO:0000313" key="3">
    <source>
        <dbReference type="EMBL" id="KAB2814876.1"/>
    </source>
</evidence>
<sequence>MFTSLVQRLGTVLLIVFSSTLALSQTRELTPVAPKLIGSFLHYPSINTDFPAYGFVPSFFSWDVRFTTSARNDGSVNETNVNGVVKKYSVNGNLLNQLPTSSIQGNLPPGPGLAHLGTTSPFFLGQNGIYDFEISVLSDSVGLGRWAAKKDTIRMVVSDSTYATDFGGFNNEVGSGLIGVDGFGVASFFHLDHSLDVGSVEVGLGPNTASGGVLAVSIYDTVGGFSFINGFSNPPVTTVQHVISPTDVQRGFAKFSMLSNGTAPVMDSSVSRGYYVYVRAETNSGATPIQFINDTTVYQPSMASLFYSTASGANRWYFGFAGTAMVNAFQIRINVSAHIPDSATSISEQTFADLKIAPNPASDFVTVPLDDASQKHTIRIVNKFGQLVYQHEFDTTEQVRISVEDLPSGVYIISTESEGGKFTRAKLIIE</sequence>
<gene>
    <name evidence="3" type="ORF">F8C67_03760</name>
</gene>
<reference evidence="3 4" key="1">
    <citation type="submission" date="2019-09" db="EMBL/GenBank/DDBJ databases">
        <title>Genomes of family Cryomorphaceae.</title>
        <authorList>
            <person name="Bowman J.P."/>
        </authorList>
    </citation>
    <scope>NUCLEOTIDE SEQUENCE [LARGE SCALE GENOMIC DNA]</scope>
    <source>
        <strain evidence="3 4">LMG 25704</strain>
    </source>
</reference>
<dbReference type="InterPro" id="IPR026444">
    <property type="entry name" value="Secre_tail"/>
</dbReference>
<evidence type="ECO:0000259" key="2">
    <source>
        <dbReference type="Pfam" id="PF18962"/>
    </source>
</evidence>
<dbReference type="Proteomes" id="UP000468650">
    <property type="component" value="Unassembled WGS sequence"/>
</dbReference>
<comment type="caution">
    <text evidence="3">The sequence shown here is derived from an EMBL/GenBank/DDBJ whole genome shotgun (WGS) entry which is preliminary data.</text>
</comment>
<evidence type="ECO:0000256" key="1">
    <source>
        <dbReference type="ARBA" id="ARBA00022729"/>
    </source>
</evidence>
<dbReference type="RefSeq" id="WP_151666453.1">
    <property type="nucleotide sequence ID" value="NZ_WBVO01000001.1"/>
</dbReference>
<organism evidence="3 4">
    <name type="scientific">Phaeocystidibacter luteus</name>
    <dbReference type="NCBI Taxonomy" id="911197"/>
    <lineage>
        <taxon>Bacteria</taxon>
        <taxon>Pseudomonadati</taxon>
        <taxon>Bacteroidota</taxon>
        <taxon>Flavobacteriia</taxon>
        <taxon>Flavobacteriales</taxon>
        <taxon>Phaeocystidibacteraceae</taxon>
        <taxon>Phaeocystidibacter</taxon>
    </lineage>
</organism>
<name>A0A6N6RMU0_9FLAO</name>
<keyword evidence="1" id="KW-0732">Signal</keyword>
<proteinExistence type="predicted"/>
<dbReference type="EMBL" id="WBVO01000001">
    <property type="protein sequence ID" value="KAB2814876.1"/>
    <property type="molecule type" value="Genomic_DNA"/>
</dbReference>
<dbReference type="NCBIfam" id="TIGR04183">
    <property type="entry name" value="Por_Secre_tail"/>
    <property type="match status" value="1"/>
</dbReference>
<feature type="domain" description="Secretion system C-terminal sorting" evidence="2">
    <location>
        <begin position="357"/>
        <end position="429"/>
    </location>
</feature>
<dbReference type="Gene3D" id="2.60.40.3080">
    <property type="match status" value="1"/>
</dbReference>
<keyword evidence="4" id="KW-1185">Reference proteome</keyword>
<dbReference type="Pfam" id="PF18962">
    <property type="entry name" value="Por_Secre_tail"/>
    <property type="match status" value="1"/>
</dbReference>
<dbReference type="AlphaFoldDB" id="A0A6N6RMU0"/>